<keyword evidence="2" id="KW-0479">Metal-binding</keyword>
<evidence type="ECO:0000313" key="13">
    <source>
        <dbReference type="Proteomes" id="UP000179807"/>
    </source>
</evidence>
<keyword evidence="3 9" id="KW-0378">Hydrolase</keyword>
<dbReference type="GO" id="GO:0005737">
    <property type="term" value="C:cytoplasm"/>
    <property type="evidence" value="ECO:0007669"/>
    <property type="project" value="TreeGrafter"/>
</dbReference>
<dbReference type="PRINTS" id="PR00114">
    <property type="entry name" value="STPHPHTASE"/>
</dbReference>
<dbReference type="Pfam" id="PF00149">
    <property type="entry name" value="Metallophos"/>
    <property type="match status" value="1"/>
</dbReference>
<dbReference type="PANTHER" id="PTHR11668:SF300">
    <property type="entry name" value="SERINE_THREONINE-PROTEIN PHOSPHATASE"/>
    <property type="match status" value="1"/>
</dbReference>
<keyword evidence="4" id="KW-0904">Protein phosphatase</keyword>
<feature type="active site" description="Proton donor/acceptor" evidence="8">
    <location>
        <position position="192"/>
    </location>
</feature>
<evidence type="ECO:0000259" key="11">
    <source>
        <dbReference type="PROSITE" id="PS00125"/>
    </source>
</evidence>
<organism evidence="12 13">
    <name type="scientific">Tritrichomonas foetus</name>
    <dbReference type="NCBI Taxonomy" id="1144522"/>
    <lineage>
        <taxon>Eukaryota</taxon>
        <taxon>Metamonada</taxon>
        <taxon>Parabasalia</taxon>
        <taxon>Tritrichomonadida</taxon>
        <taxon>Tritrichomonadidae</taxon>
        <taxon>Tritrichomonas</taxon>
    </lineage>
</organism>
<dbReference type="SUPFAM" id="SSF56300">
    <property type="entry name" value="Metallo-dependent phosphatases"/>
    <property type="match status" value="1"/>
</dbReference>
<dbReference type="EC" id="3.1.3.16" evidence="9"/>
<dbReference type="GO" id="GO:0004722">
    <property type="term" value="F:protein serine/threonine phosphatase activity"/>
    <property type="evidence" value="ECO:0007669"/>
    <property type="project" value="UniProtKB-EC"/>
</dbReference>
<dbReference type="GeneID" id="94837001"/>
<proteinExistence type="inferred from homology"/>
<feature type="compositionally biased region" description="Basic and acidic residues" evidence="10">
    <location>
        <begin position="79"/>
        <end position="90"/>
    </location>
</feature>
<dbReference type="Pfam" id="PF16891">
    <property type="entry name" value="STPPase_N"/>
    <property type="match status" value="1"/>
</dbReference>
<keyword evidence="13" id="KW-1185">Reference proteome</keyword>
<evidence type="ECO:0000256" key="1">
    <source>
        <dbReference type="ARBA" id="ARBA00001936"/>
    </source>
</evidence>
<keyword evidence="5" id="KW-0464">Manganese</keyword>
<evidence type="ECO:0000313" key="12">
    <source>
        <dbReference type="EMBL" id="OHT09231.1"/>
    </source>
</evidence>
<dbReference type="Gene3D" id="3.60.21.10">
    <property type="match status" value="1"/>
</dbReference>
<evidence type="ECO:0000256" key="10">
    <source>
        <dbReference type="SAM" id="MobiDB-lite"/>
    </source>
</evidence>
<dbReference type="InterPro" id="IPR004843">
    <property type="entry name" value="Calcineurin-like_PHP"/>
</dbReference>
<comment type="similarity">
    <text evidence="9">Belongs to the PPP phosphatase family.</text>
</comment>
<feature type="domain" description="Serine/threonine specific protein phosphatases" evidence="11">
    <location>
        <begin position="188"/>
        <end position="193"/>
    </location>
</feature>
<dbReference type="InterPro" id="IPR006186">
    <property type="entry name" value="Ser/Thr-sp_prot-phosphatase"/>
</dbReference>
<evidence type="ECO:0000256" key="6">
    <source>
        <dbReference type="ARBA" id="ARBA00047761"/>
    </source>
</evidence>
<dbReference type="InterPro" id="IPR031675">
    <property type="entry name" value="STPPase_N"/>
</dbReference>
<dbReference type="SMART" id="SM00156">
    <property type="entry name" value="PP2Ac"/>
    <property type="match status" value="1"/>
</dbReference>
<comment type="catalytic activity">
    <reaction evidence="7 9">
        <text>O-phospho-L-threonyl-[protein] + H2O = L-threonyl-[protein] + phosphate</text>
        <dbReference type="Rhea" id="RHEA:47004"/>
        <dbReference type="Rhea" id="RHEA-COMP:11060"/>
        <dbReference type="Rhea" id="RHEA-COMP:11605"/>
        <dbReference type="ChEBI" id="CHEBI:15377"/>
        <dbReference type="ChEBI" id="CHEBI:30013"/>
        <dbReference type="ChEBI" id="CHEBI:43474"/>
        <dbReference type="ChEBI" id="CHEBI:61977"/>
        <dbReference type="EC" id="3.1.3.16"/>
    </reaction>
</comment>
<dbReference type="AlphaFoldDB" id="A0A1J4KCS6"/>
<dbReference type="Proteomes" id="UP000179807">
    <property type="component" value="Unassembled WGS sequence"/>
</dbReference>
<dbReference type="VEuPathDB" id="TrichDB:TRFO_21979"/>
<dbReference type="PIRSF" id="PIRSF033096">
    <property type="entry name" value="PPPtase_5"/>
    <property type="match status" value="1"/>
</dbReference>
<gene>
    <name evidence="12" type="ORF">TRFO_21979</name>
</gene>
<evidence type="ECO:0000256" key="9">
    <source>
        <dbReference type="RuleBase" id="RU004273"/>
    </source>
</evidence>
<accession>A0A1J4KCS6</accession>
<comment type="catalytic activity">
    <reaction evidence="6">
        <text>O-phospho-L-seryl-[protein] + H2O = L-seryl-[protein] + phosphate</text>
        <dbReference type="Rhea" id="RHEA:20629"/>
        <dbReference type="Rhea" id="RHEA-COMP:9863"/>
        <dbReference type="Rhea" id="RHEA-COMP:11604"/>
        <dbReference type="ChEBI" id="CHEBI:15377"/>
        <dbReference type="ChEBI" id="CHEBI:29999"/>
        <dbReference type="ChEBI" id="CHEBI:43474"/>
        <dbReference type="ChEBI" id="CHEBI:83421"/>
        <dbReference type="EC" id="3.1.3.16"/>
    </reaction>
</comment>
<evidence type="ECO:0000256" key="4">
    <source>
        <dbReference type="ARBA" id="ARBA00022912"/>
    </source>
</evidence>
<comment type="caution">
    <text evidence="12">The sequence shown here is derived from an EMBL/GenBank/DDBJ whole genome shotgun (WGS) entry which is preliminary data.</text>
</comment>
<dbReference type="PANTHER" id="PTHR11668">
    <property type="entry name" value="SERINE/THREONINE PROTEIN PHOSPHATASE"/>
    <property type="match status" value="1"/>
</dbReference>
<evidence type="ECO:0000256" key="5">
    <source>
        <dbReference type="ARBA" id="ARBA00023211"/>
    </source>
</evidence>
<sequence length="384" mass="43818">MIDDIFQELLDIKGKSDGVHADLSDCEIFRLCQEVRPIITEEPTLLQLDGPLYIIGDLHGQFQDLLQIFDRLGFPSEDHPKEKFDDRKDNNSSTGNLNEIATEEESNENETSSYETTASEEDANSMPSENPPIQIKFHQVSSKSEKKHKRISKYLFLGDYVDRGKNSIETISLLFCLKIKFPNQVFLLRGNHEISYVNEKYGFLDECSDLFSIDVWRSINAVFNYLPLAAVVNDRIFCVHGGITPNLAKLDDIKNIERPLSFVNDCKEEDLLWSDPTIKLSKYQESERGLGYLFGKSAATKFLKSNKLKMIIRSHEMVDDGYEYPFAPRKRVLTVFSAPNYCGTSGNTGAVVRVTKKRHIEFEFFKSAIKQIKSAPIIKTLDMP</sequence>
<dbReference type="InterPro" id="IPR050341">
    <property type="entry name" value="PP1_catalytic_subunit"/>
</dbReference>
<comment type="cofactor">
    <cofactor evidence="1">
        <name>Mn(2+)</name>
        <dbReference type="ChEBI" id="CHEBI:29035"/>
    </cofactor>
</comment>
<dbReference type="RefSeq" id="XP_068362367.1">
    <property type="nucleotide sequence ID" value="XM_068502297.1"/>
</dbReference>
<evidence type="ECO:0000256" key="2">
    <source>
        <dbReference type="ARBA" id="ARBA00022723"/>
    </source>
</evidence>
<evidence type="ECO:0000256" key="8">
    <source>
        <dbReference type="PIRSR" id="PIRSR033096-1"/>
    </source>
</evidence>
<evidence type="ECO:0000256" key="3">
    <source>
        <dbReference type="ARBA" id="ARBA00022801"/>
    </source>
</evidence>
<dbReference type="GO" id="GO:0005634">
    <property type="term" value="C:nucleus"/>
    <property type="evidence" value="ECO:0007669"/>
    <property type="project" value="TreeGrafter"/>
</dbReference>
<name>A0A1J4KCS6_9EUKA</name>
<dbReference type="EMBL" id="MLAK01000645">
    <property type="protein sequence ID" value="OHT09231.1"/>
    <property type="molecule type" value="Genomic_DNA"/>
</dbReference>
<reference evidence="12" key="1">
    <citation type="submission" date="2016-10" db="EMBL/GenBank/DDBJ databases">
        <authorList>
            <person name="Benchimol M."/>
            <person name="Almeida L.G."/>
            <person name="Vasconcelos A.T."/>
            <person name="Perreira-Neves A."/>
            <person name="Rosa I.A."/>
            <person name="Tasca T."/>
            <person name="Bogo M.R."/>
            <person name="de Souza W."/>
        </authorList>
    </citation>
    <scope>NUCLEOTIDE SEQUENCE [LARGE SCALE GENOMIC DNA]</scope>
    <source>
        <strain evidence="12">K</strain>
    </source>
</reference>
<protein>
    <recommendedName>
        <fullName evidence="9">Serine/threonine-protein phosphatase</fullName>
        <ecNumber evidence="9">3.1.3.16</ecNumber>
    </recommendedName>
</protein>
<evidence type="ECO:0000256" key="7">
    <source>
        <dbReference type="ARBA" id="ARBA00048336"/>
    </source>
</evidence>
<dbReference type="GO" id="GO:0046872">
    <property type="term" value="F:metal ion binding"/>
    <property type="evidence" value="ECO:0007669"/>
    <property type="project" value="UniProtKB-KW"/>
</dbReference>
<dbReference type="PROSITE" id="PS00125">
    <property type="entry name" value="SER_THR_PHOSPHATASE"/>
    <property type="match status" value="1"/>
</dbReference>
<feature type="region of interest" description="Disordered" evidence="10">
    <location>
        <begin position="79"/>
        <end position="132"/>
    </location>
</feature>
<dbReference type="OrthoDB" id="445564at2759"/>
<dbReference type="InterPro" id="IPR029052">
    <property type="entry name" value="Metallo-depent_PP-like"/>
</dbReference>